<accession>A0AA41V174</accession>
<comment type="caution">
    <text evidence="2">The sequence shown here is derived from an EMBL/GenBank/DDBJ whole genome shotgun (WGS) entry which is preliminary data.</text>
</comment>
<name>A0AA41V174_PAPNU</name>
<gene>
    <name evidence="2" type="ORF">MKW94_007949</name>
</gene>
<reference evidence="2" key="1">
    <citation type="submission" date="2022-03" db="EMBL/GenBank/DDBJ databases">
        <title>A functionally conserved STORR gene fusion in Papaver species that diverged 16.8 million years ago.</title>
        <authorList>
            <person name="Catania T."/>
        </authorList>
    </citation>
    <scope>NUCLEOTIDE SEQUENCE</scope>
    <source>
        <strain evidence="2">S-191538</strain>
    </source>
</reference>
<dbReference type="AlphaFoldDB" id="A0AA41V174"/>
<evidence type="ECO:0000313" key="2">
    <source>
        <dbReference type="EMBL" id="MCL7027724.1"/>
    </source>
</evidence>
<organism evidence="2 3">
    <name type="scientific">Papaver nudicaule</name>
    <name type="common">Iceland poppy</name>
    <dbReference type="NCBI Taxonomy" id="74823"/>
    <lineage>
        <taxon>Eukaryota</taxon>
        <taxon>Viridiplantae</taxon>
        <taxon>Streptophyta</taxon>
        <taxon>Embryophyta</taxon>
        <taxon>Tracheophyta</taxon>
        <taxon>Spermatophyta</taxon>
        <taxon>Magnoliopsida</taxon>
        <taxon>Ranunculales</taxon>
        <taxon>Papaveraceae</taxon>
        <taxon>Papaveroideae</taxon>
        <taxon>Papaver</taxon>
    </lineage>
</organism>
<feature type="non-terminal residue" evidence="2">
    <location>
        <position position="84"/>
    </location>
</feature>
<feature type="compositionally biased region" description="Polar residues" evidence="1">
    <location>
        <begin position="71"/>
        <end position="84"/>
    </location>
</feature>
<evidence type="ECO:0000313" key="3">
    <source>
        <dbReference type="Proteomes" id="UP001177140"/>
    </source>
</evidence>
<keyword evidence="3" id="KW-1185">Reference proteome</keyword>
<protein>
    <submittedName>
        <fullName evidence="2">Uncharacterized protein</fullName>
    </submittedName>
</protein>
<feature type="region of interest" description="Disordered" evidence="1">
    <location>
        <begin position="1"/>
        <end position="84"/>
    </location>
</feature>
<dbReference type="EMBL" id="JAJJMA010071451">
    <property type="protein sequence ID" value="MCL7027724.1"/>
    <property type="molecule type" value="Genomic_DNA"/>
</dbReference>
<dbReference type="Proteomes" id="UP001177140">
    <property type="component" value="Unassembled WGS sequence"/>
</dbReference>
<sequence>MLPSSNNEDLGVRPASTPIMVPVNNSRSSKKRPPLTSNRVYDKEKLGKGPASTSTRVPISNEENLGKGLASTANRVHLNNNENS</sequence>
<evidence type="ECO:0000256" key="1">
    <source>
        <dbReference type="SAM" id="MobiDB-lite"/>
    </source>
</evidence>
<proteinExistence type="predicted"/>
<feature type="compositionally biased region" description="Polar residues" evidence="1">
    <location>
        <begin position="51"/>
        <end position="63"/>
    </location>
</feature>